<evidence type="ECO:0000256" key="5">
    <source>
        <dbReference type="ARBA" id="ARBA00038167"/>
    </source>
</evidence>
<comment type="similarity">
    <text evidence="5">Belongs to the TRAPP small subunits family. BET5 subfamily.</text>
</comment>
<evidence type="ECO:0000256" key="6">
    <source>
        <dbReference type="RuleBase" id="RU366065"/>
    </source>
</evidence>
<dbReference type="SUPFAM" id="SSF64356">
    <property type="entry name" value="SNARE-like"/>
    <property type="match status" value="1"/>
</dbReference>
<dbReference type="GO" id="GO:0005783">
    <property type="term" value="C:endoplasmic reticulum"/>
    <property type="evidence" value="ECO:0007669"/>
    <property type="project" value="UniProtKB-SubCell"/>
</dbReference>
<sequence length="165" mass="18680">MTIHNLYIFDRHCHCISFTSWTRPAPPKQDGQADTAQQSMQATGATGMSLEEEAKLVYGVVFSLRNLVSKLAAKPGSDGFISYRTSTYKLHYFETPSGLKFVMNTDPHAESMREALRTIYAQIYVEYVTKNPLMHQLATSGVHPVQNDLFRGNLQRYVRTLPGFE</sequence>
<dbReference type="PANTHER" id="PTHR23249">
    <property type="entry name" value="TRAFFICKING PROTEIN PARTICLE COMPLEX SUBUNIT"/>
    <property type="match status" value="1"/>
</dbReference>
<dbReference type="Proteomes" id="UP001212152">
    <property type="component" value="Unassembled WGS sequence"/>
</dbReference>
<accession>A0AAD5TE38</accession>
<dbReference type="InterPro" id="IPR011012">
    <property type="entry name" value="Longin-like_dom_sf"/>
</dbReference>
<dbReference type="Pfam" id="PF04099">
    <property type="entry name" value="Sybindin"/>
    <property type="match status" value="1"/>
</dbReference>
<dbReference type="AlphaFoldDB" id="A0AAD5TE38"/>
<dbReference type="InterPro" id="IPR007233">
    <property type="entry name" value="TRAPPC"/>
</dbReference>
<feature type="region of interest" description="Disordered" evidence="7">
    <location>
        <begin position="24"/>
        <end position="45"/>
    </location>
</feature>
<evidence type="ECO:0000256" key="2">
    <source>
        <dbReference type="ARBA" id="ARBA00022824"/>
    </source>
</evidence>
<dbReference type="SMART" id="SM01399">
    <property type="entry name" value="Sybindin"/>
    <property type="match status" value="1"/>
</dbReference>
<dbReference type="PANTHER" id="PTHR23249:SF16">
    <property type="entry name" value="TRAFFICKING PROTEIN PARTICLE COMPLEX SUBUNIT 1"/>
    <property type="match status" value="1"/>
</dbReference>
<keyword evidence="2 6" id="KW-0256">Endoplasmic reticulum</keyword>
<dbReference type="EMBL" id="JADGJQ010000087">
    <property type="protein sequence ID" value="KAJ3171346.1"/>
    <property type="molecule type" value="Genomic_DNA"/>
</dbReference>
<comment type="subcellular location">
    <subcellularLocation>
        <location evidence="6">Endoplasmic reticulum</location>
    </subcellularLocation>
    <subcellularLocation>
        <location evidence="6">Golgi apparatus</location>
        <location evidence="6">cis-Golgi network</location>
    </subcellularLocation>
</comment>
<evidence type="ECO:0000256" key="1">
    <source>
        <dbReference type="ARBA" id="ARBA00022448"/>
    </source>
</evidence>
<evidence type="ECO:0000313" key="9">
    <source>
        <dbReference type="Proteomes" id="UP001212152"/>
    </source>
</evidence>
<keyword evidence="1 6" id="KW-0813">Transport</keyword>
<gene>
    <name evidence="8" type="primary">TRAPPC1</name>
    <name evidence="8" type="ORF">HDU87_008372</name>
</gene>
<comment type="caution">
    <text evidence="8">The sequence shown here is derived from an EMBL/GenBank/DDBJ whole genome shotgun (WGS) entry which is preliminary data.</text>
</comment>
<evidence type="ECO:0000256" key="7">
    <source>
        <dbReference type="SAM" id="MobiDB-lite"/>
    </source>
</evidence>
<feature type="compositionally biased region" description="Polar residues" evidence="7">
    <location>
        <begin position="32"/>
        <end position="45"/>
    </location>
</feature>
<proteinExistence type="inferred from homology"/>
<evidence type="ECO:0000256" key="3">
    <source>
        <dbReference type="ARBA" id="ARBA00022892"/>
    </source>
</evidence>
<dbReference type="CDD" id="cd14855">
    <property type="entry name" value="TRAPPC1_MUM2"/>
    <property type="match status" value="1"/>
</dbReference>
<dbReference type="GO" id="GO:0030008">
    <property type="term" value="C:TRAPP complex"/>
    <property type="evidence" value="ECO:0007669"/>
    <property type="project" value="UniProtKB-UniRule"/>
</dbReference>
<dbReference type="GO" id="GO:0005794">
    <property type="term" value="C:Golgi apparatus"/>
    <property type="evidence" value="ECO:0007669"/>
    <property type="project" value="UniProtKB-SubCell"/>
</dbReference>
<name>A0AAD5TE38_9FUNG</name>
<reference evidence="8" key="1">
    <citation type="submission" date="2020-05" db="EMBL/GenBank/DDBJ databases">
        <title>Phylogenomic resolution of chytrid fungi.</title>
        <authorList>
            <person name="Stajich J.E."/>
            <person name="Amses K."/>
            <person name="Simmons R."/>
            <person name="Seto K."/>
            <person name="Myers J."/>
            <person name="Bonds A."/>
            <person name="Quandt C.A."/>
            <person name="Barry K."/>
            <person name="Liu P."/>
            <person name="Grigoriev I."/>
            <person name="Longcore J.E."/>
            <person name="James T.Y."/>
        </authorList>
    </citation>
    <scope>NUCLEOTIDE SEQUENCE</scope>
    <source>
        <strain evidence="8">JEL0379</strain>
    </source>
</reference>
<dbReference type="GO" id="GO:0006888">
    <property type="term" value="P:endoplasmic reticulum to Golgi vesicle-mediated transport"/>
    <property type="evidence" value="ECO:0007669"/>
    <property type="project" value="UniProtKB-UniRule"/>
</dbReference>
<keyword evidence="3 6" id="KW-0931">ER-Golgi transport</keyword>
<evidence type="ECO:0000256" key="4">
    <source>
        <dbReference type="ARBA" id="ARBA00023034"/>
    </source>
</evidence>
<protein>
    <recommendedName>
        <fullName evidence="6">Trafficking protein particle complex subunit</fullName>
    </recommendedName>
</protein>
<keyword evidence="9" id="KW-1185">Reference proteome</keyword>
<keyword evidence="4 6" id="KW-0333">Golgi apparatus</keyword>
<comment type="subunit">
    <text evidence="6">Part of the multisubunit transport protein particle (TRAPP) complex.</text>
</comment>
<evidence type="ECO:0000313" key="8">
    <source>
        <dbReference type="EMBL" id="KAJ3171346.1"/>
    </source>
</evidence>
<organism evidence="8 9">
    <name type="scientific">Geranomyces variabilis</name>
    <dbReference type="NCBI Taxonomy" id="109894"/>
    <lineage>
        <taxon>Eukaryota</taxon>
        <taxon>Fungi</taxon>
        <taxon>Fungi incertae sedis</taxon>
        <taxon>Chytridiomycota</taxon>
        <taxon>Chytridiomycota incertae sedis</taxon>
        <taxon>Chytridiomycetes</taxon>
        <taxon>Spizellomycetales</taxon>
        <taxon>Powellomycetaceae</taxon>
        <taxon>Geranomyces</taxon>
    </lineage>
</organism>
<dbReference type="Gene3D" id="3.30.450.70">
    <property type="match status" value="1"/>
</dbReference>